<reference evidence="1 2" key="2">
    <citation type="journal article" date="2014" name="J. Gen. Appl. Microbiol.">
        <title>The early diverging ascomycetous budding yeast Saitoella complicata has three histone deacetylases belonging to the Clr6, Hos2, and Rpd3 lineages.</title>
        <authorList>
            <person name="Nishida H."/>
            <person name="Matsumoto T."/>
            <person name="Kondo S."/>
            <person name="Hamamoto M."/>
            <person name="Yoshikawa H."/>
        </authorList>
    </citation>
    <scope>NUCLEOTIDE SEQUENCE [LARGE SCALE GENOMIC DNA]</scope>
    <source>
        <strain evidence="1 2">NRRL Y-17804</strain>
    </source>
</reference>
<dbReference type="Proteomes" id="UP000033140">
    <property type="component" value="Unassembled WGS sequence"/>
</dbReference>
<organism evidence="1 2">
    <name type="scientific">Saitoella complicata (strain BCRC 22490 / CBS 7301 / JCM 7358 / NBRC 10748 / NRRL Y-17804)</name>
    <dbReference type="NCBI Taxonomy" id="698492"/>
    <lineage>
        <taxon>Eukaryota</taxon>
        <taxon>Fungi</taxon>
        <taxon>Dikarya</taxon>
        <taxon>Ascomycota</taxon>
        <taxon>Taphrinomycotina</taxon>
        <taxon>Taphrinomycotina incertae sedis</taxon>
        <taxon>Saitoella</taxon>
    </lineage>
</organism>
<sequence length="112" mass="13065">MRFVLSFVGFKKRQSLSTWGPEQRVPKSRTSFRRLLSAAVLQREIRVLVTTVRPLDWSDRTQSKSRDWPCFVRLGSIGFHITLMSNRCRERVIGQSKKEGSQMMLFFQILSG</sequence>
<comment type="caution">
    <text evidence="1">The sequence shown here is derived from an EMBL/GenBank/DDBJ whole genome shotgun (WGS) entry which is preliminary data.</text>
</comment>
<reference evidence="1 2" key="1">
    <citation type="journal article" date="2011" name="J. Gen. Appl. Microbiol.">
        <title>Draft genome sequencing of the enigmatic yeast Saitoella complicata.</title>
        <authorList>
            <person name="Nishida H."/>
            <person name="Hamamoto M."/>
            <person name="Sugiyama J."/>
        </authorList>
    </citation>
    <scope>NUCLEOTIDE SEQUENCE [LARGE SCALE GENOMIC DNA]</scope>
    <source>
        <strain evidence="1 2">NRRL Y-17804</strain>
    </source>
</reference>
<evidence type="ECO:0000313" key="1">
    <source>
        <dbReference type="EMBL" id="GAO52213.1"/>
    </source>
</evidence>
<keyword evidence="2" id="KW-1185">Reference proteome</keyword>
<dbReference type="EMBL" id="BACD03000063">
    <property type="protein sequence ID" value="GAO52213.1"/>
    <property type="molecule type" value="Genomic_DNA"/>
</dbReference>
<name>A0A0E9NQZ2_SAICN</name>
<evidence type="ECO:0000313" key="2">
    <source>
        <dbReference type="Proteomes" id="UP000033140"/>
    </source>
</evidence>
<reference evidence="1 2" key="3">
    <citation type="journal article" date="2015" name="Genome Announc.">
        <title>Draft Genome Sequence of the Archiascomycetous Yeast Saitoella complicata.</title>
        <authorList>
            <person name="Yamauchi K."/>
            <person name="Kondo S."/>
            <person name="Hamamoto M."/>
            <person name="Takahashi Y."/>
            <person name="Ogura Y."/>
            <person name="Hayashi T."/>
            <person name="Nishida H."/>
        </authorList>
    </citation>
    <scope>NUCLEOTIDE SEQUENCE [LARGE SCALE GENOMIC DNA]</scope>
    <source>
        <strain evidence="1 2">NRRL Y-17804</strain>
    </source>
</reference>
<gene>
    <name evidence="1" type="ORF">G7K_6296-t1</name>
</gene>
<dbReference type="AlphaFoldDB" id="A0A0E9NQZ2"/>
<accession>A0A0E9NQZ2</accession>
<protein>
    <submittedName>
        <fullName evidence="1">Uncharacterized protein</fullName>
    </submittedName>
</protein>
<proteinExistence type="predicted"/>